<dbReference type="EMBL" id="AQPN01000001">
    <property type="protein sequence ID" value="EOR96795.1"/>
    <property type="molecule type" value="Genomic_DNA"/>
</dbReference>
<evidence type="ECO:0000256" key="2">
    <source>
        <dbReference type="ARBA" id="ARBA00022448"/>
    </source>
</evidence>
<keyword evidence="3 7" id="KW-1134">Transmembrane beta strand</keyword>
<dbReference type="NCBIfam" id="TIGR04056">
    <property type="entry name" value="OMP_RagA_SusC"/>
    <property type="match status" value="1"/>
</dbReference>
<evidence type="ECO:0000256" key="4">
    <source>
        <dbReference type="ARBA" id="ARBA00022692"/>
    </source>
</evidence>
<evidence type="ECO:0000259" key="8">
    <source>
        <dbReference type="Pfam" id="PF07715"/>
    </source>
</evidence>
<dbReference type="InterPro" id="IPR039426">
    <property type="entry name" value="TonB-dep_rcpt-like"/>
</dbReference>
<dbReference type="Pfam" id="PF13715">
    <property type="entry name" value="CarbopepD_reg_2"/>
    <property type="match status" value="1"/>
</dbReference>
<dbReference type="InterPro" id="IPR008969">
    <property type="entry name" value="CarboxyPept-like_regulatory"/>
</dbReference>
<dbReference type="PROSITE" id="PS52016">
    <property type="entry name" value="TONB_DEPENDENT_REC_3"/>
    <property type="match status" value="1"/>
</dbReference>
<keyword evidence="5 7" id="KW-0472">Membrane</keyword>
<comment type="similarity">
    <text evidence="7">Belongs to the TonB-dependent receptor family.</text>
</comment>
<dbReference type="SUPFAM" id="SSF49464">
    <property type="entry name" value="Carboxypeptidase regulatory domain-like"/>
    <property type="match status" value="1"/>
</dbReference>
<dbReference type="NCBIfam" id="TIGR04057">
    <property type="entry name" value="SusC_RagA_signa"/>
    <property type="match status" value="1"/>
</dbReference>
<dbReference type="Gene3D" id="2.40.170.20">
    <property type="entry name" value="TonB-dependent receptor, beta-barrel domain"/>
    <property type="match status" value="1"/>
</dbReference>
<dbReference type="AlphaFoldDB" id="R9GZ74"/>
<dbReference type="RefSeq" id="WP_016193315.1">
    <property type="nucleotide sequence ID" value="NZ_AQPN01000001.1"/>
</dbReference>
<dbReference type="Gene3D" id="2.60.40.1120">
    <property type="entry name" value="Carboxypeptidase-like, regulatory domain"/>
    <property type="match status" value="1"/>
</dbReference>
<dbReference type="InterPro" id="IPR023996">
    <property type="entry name" value="TonB-dep_OMP_SusC/RagA"/>
</dbReference>
<evidence type="ECO:0000313" key="9">
    <source>
        <dbReference type="EMBL" id="EOR96795.1"/>
    </source>
</evidence>
<dbReference type="InterPro" id="IPR012910">
    <property type="entry name" value="Plug_dom"/>
</dbReference>
<keyword evidence="2 7" id="KW-0813">Transport</keyword>
<gene>
    <name evidence="9" type="ORF">ADIARSV_0058</name>
</gene>
<evidence type="ECO:0000256" key="6">
    <source>
        <dbReference type="ARBA" id="ARBA00023237"/>
    </source>
</evidence>
<dbReference type="FunFam" id="2.170.130.10:FF:000003">
    <property type="entry name" value="SusC/RagA family TonB-linked outer membrane protein"/>
    <property type="match status" value="1"/>
</dbReference>
<dbReference type="Pfam" id="PF07715">
    <property type="entry name" value="Plug"/>
    <property type="match status" value="1"/>
</dbReference>
<evidence type="ECO:0000256" key="3">
    <source>
        <dbReference type="ARBA" id="ARBA00022452"/>
    </source>
</evidence>
<sequence length="1133" mass="125226">MDFKTFPKRAGRCLCLEQIEKRHKPYAKVLLILKLVVLVIFADSLKANTMENLQRVTLSEKNAPLEKIMDAIKKQTGYNFLYNSDLLKQAKPISIEVRNAKLEEVFQKNLNNELFTFELQDKAILIDPKIESKISTTESFVQITGAVTDSTREGLPGVIIREKNTKNVAVTDKDGRFSIRVNDNAAVLVFSSIGFVTQEVVVAGKEILNVVLKMNSTSLNQVVVVGYGTQRKANVTGAVSSISGNELLQSASPNISNDLVGRLPGLIAVNASGAPGYGSSYTIRGTSTLNSNTPLIVIDGIVGRDFSQLDPNEIASITVLKDASAAAVYGARAANGVFLITTKHGQIGKPVITYSGDFGFQTPTLYPKLMNAYQYASTRNTALINQGYDPANPAQAGLFYSDQQLADFNTGKIGTDWYDVTFKKNSAVSHHNLTVSGGSKTVRYFASLGFLDQDGMYDNINFKRYNFRSNVDAEINKNLTVSLLLDGRQEENNAPPFTATNIFAIVQAQSPAIPAFHPDGKPYNTQGSHPYEMIHSAGYNDGTNNVFNGTLSFTQNLPFITPGLALKGNIGISKSFIDTKTFSYPYTMYNEDASGNITGTKTVGSATSLNQTDTHNQSITSNLSFNYDHSFGPHNLKALLLYEQSQGTGFNISGTKANFLTNIKDDFFASGPTNQSLTGSAVLLDTRRSVVGRLNYDFNGKYLIEASGRYDGSYIFAPGHQWGFFPSVSAGWNIAQESFIKDNTFLSFIDYLKLRVSNGLLGNDNVGAFQYVDQYTIRTSSGPVFGGAPASSVYYGVYPNENITWERANITDIGLDGSFWKGKFGFELDYFYKRTSDILWQQDLSVPATFGRALPDVNYAIMDNKGFEIALTHQNQKGKFRYNIRAMASYSVNKIIQIDDAEGTPDYLVQTGKPYGYMVGYDAIGLFQSTEEAQSWMGGKEFGLNAHAGDIKYTDLNSDGIIDSKDQHVLSYNNGTPKMIFGLNLGANWHNFNLNVLLQGTAKSTFMISGQGRYMYRQSNNNTFSYLLDAWTPDNKDAEYPEAWIGSNPINDQNSNWWLRGRAYARLKSAELGYTFNDTWLHTKGINRMKIYLSGFNLLTISQLKIFDPEISDSAGQYYPQQRIFNVGLNLTL</sequence>
<dbReference type="OrthoDB" id="9768177at2"/>
<evidence type="ECO:0000256" key="5">
    <source>
        <dbReference type="ARBA" id="ARBA00023136"/>
    </source>
</evidence>
<feature type="domain" description="TonB-dependent receptor plug" evidence="8">
    <location>
        <begin position="232"/>
        <end position="337"/>
    </location>
</feature>
<evidence type="ECO:0000256" key="1">
    <source>
        <dbReference type="ARBA" id="ARBA00004571"/>
    </source>
</evidence>
<protein>
    <submittedName>
        <fullName evidence="9">TonB-dependent receptor</fullName>
    </submittedName>
</protein>
<keyword evidence="6 7" id="KW-0998">Cell outer membrane</keyword>
<dbReference type="eggNOG" id="COG1629">
    <property type="taxonomic scope" value="Bacteria"/>
</dbReference>
<dbReference type="PATRIC" id="fig|1150600.3.peg.57"/>
<accession>R9GZ74</accession>
<comment type="subcellular location">
    <subcellularLocation>
        <location evidence="1 7">Cell outer membrane</location>
        <topology evidence="1 7">Multi-pass membrane protein</topology>
    </subcellularLocation>
</comment>
<reference evidence="9 10" key="1">
    <citation type="journal article" date="2013" name="Genome Announc.">
        <title>Draft Genome Sequence of Arcticibacter svalbardensis Strain MN12-7T, a Member of the Family Sphingobacteriaceae Isolated from an Arctic Soil Sample.</title>
        <authorList>
            <person name="Shivaji S."/>
            <person name="Ara S."/>
            <person name="Prasad S."/>
            <person name="Manasa B.P."/>
            <person name="Begum Z."/>
            <person name="Singh A."/>
            <person name="Kumar Pinnaka A."/>
        </authorList>
    </citation>
    <scope>NUCLEOTIDE SEQUENCE [LARGE SCALE GENOMIC DNA]</scope>
    <source>
        <strain evidence="9 10">MN12-7</strain>
    </source>
</reference>
<dbReference type="Proteomes" id="UP000014174">
    <property type="component" value="Unassembled WGS sequence"/>
</dbReference>
<dbReference type="STRING" id="1150600.ADIARSV_0058"/>
<name>R9GZ74_9SPHI</name>
<dbReference type="GO" id="GO:0009279">
    <property type="term" value="C:cell outer membrane"/>
    <property type="evidence" value="ECO:0007669"/>
    <property type="project" value="UniProtKB-SubCell"/>
</dbReference>
<comment type="caution">
    <text evidence="9">The sequence shown here is derived from an EMBL/GenBank/DDBJ whole genome shotgun (WGS) entry which is preliminary data.</text>
</comment>
<evidence type="ECO:0000313" key="10">
    <source>
        <dbReference type="Proteomes" id="UP000014174"/>
    </source>
</evidence>
<keyword evidence="4 7" id="KW-0812">Transmembrane</keyword>
<evidence type="ECO:0000256" key="7">
    <source>
        <dbReference type="PROSITE-ProRule" id="PRU01360"/>
    </source>
</evidence>
<keyword evidence="10" id="KW-1185">Reference proteome</keyword>
<dbReference type="Gene3D" id="2.170.130.10">
    <property type="entry name" value="TonB-dependent receptor, plug domain"/>
    <property type="match status" value="1"/>
</dbReference>
<organism evidence="9 10">
    <name type="scientific">Arcticibacter svalbardensis MN12-7</name>
    <dbReference type="NCBI Taxonomy" id="1150600"/>
    <lineage>
        <taxon>Bacteria</taxon>
        <taxon>Pseudomonadati</taxon>
        <taxon>Bacteroidota</taxon>
        <taxon>Sphingobacteriia</taxon>
        <taxon>Sphingobacteriales</taxon>
        <taxon>Sphingobacteriaceae</taxon>
        <taxon>Arcticibacter</taxon>
    </lineage>
</organism>
<dbReference type="InterPro" id="IPR037066">
    <property type="entry name" value="Plug_dom_sf"/>
</dbReference>
<dbReference type="InterPro" id="IPR023997">
    <property type="entry name" value="TonB-dep_OMP_SusC/RagA_CS"/>
</dbReference>
<keyword evidence="9" id="KW-0675">Receptor</keyword>
<dbReference type="InterPro" id="IPR036942">
    <property type="entry name" value="Beta-barrel_TonB_sf"/>
</dbReference>
<proteinExistence type="inferred from homology"/>
<dbReference type="SUPFAM" id="SSF56935">
    <property type="entry name" value="Porins"/>
    <property type="match status" value="1"/>
</dbReference>